<dbReference type="InterPro" id="IPR037108">
    <property type="entry name" value="TM1727-like_C_sf"/>
</dbReference>
<dbReference type="InterPro" id="IPR018931">
    <property type="entry name" value="DUF2520"/>
</dbReference>
<dbReference type="InterPro" id="IPR008927">
    <property type="entry name" value="6-PGluconate_DH-like_C_sf"/>
</dbReference>
<dbReference type="SUPFAM" id="SSF48179">
    <property type="entry name" value="6-phosphogluconate dehydrogenase C-terminal domain-like"/>
    <property type="match status" value="1"/>
</dbReference>
<dbReference type="SUPFAM" id="SSF51735">
    <property type="entry name" value="NAD(P)-binding Rossmann-fold domains"/>
    <property type="match status" value="1"/>
</dbReference>
<dbReference type="RefSeq" id="WP_025435322.1">
    <property type="nucleotide sequence ID" value="NZ_CP007452.1"/>
</dbReference>
<protein>
    <recommendedName>
        <fullName evidence="5">DUF2520 domain-containing protein</fullName>
    </recommendedName>
</protein>
<dbReference type="InterPro" id="IPR019665">
    <property type="entry name" value="OxRdtase/DH_put_Rossmann_dom"/>
</dbReference>
<dbReference type="EMBL" id="CP007452">
    <property type="protein sequence ID" value="AHM56311.1"/>
    <property type="molecule type" value="Genomic_DNA"/>
</dbReference>
<dbReference type="Gene3D" id="3.40.50.720">
    <property type="entry name" value="NAD(P)-binding Rossmann-like Domain"/>
    <property type="match status" value="1"/>
</dbReference>
<dbReference type="Gene3D" id="1.10.1040.20">
    <property type="entry name" value="ProC-like, C-terminal domain"/>
    <property type="match status" value="1"/>
</dbReference>
<dbReference type="PANTHER" id="PTHR40459">
    <property type="entry name" value="CONSERVED HYPOTHETICAL ALANINE AND LEUCINE RICH PROTEIN"/>
    <property type="match status" value="1"/>
</dbReference>
<dbReference type="AlphaFoldDB" id="W8U5V7"/>
<reference evidence="3 4" key="1">
    <citation type="journal article" date="2014" name="Genome Announc.">
        <title>Complete Genome Sequence of Amino Acid-Utilizing Eubacterium acidaminophilum al-2 (DSM 3953).</title>
        <authorList>
            <person name="Poehlein A."/>
            <person name="Andreesen J.R."/>
            <person name="Daniel R."/>
        </authorList>
    </citation>
    <scope>NUCLEOTIDE SEQUENCE [LARGE SCALE GENOMIC DNA]</scope>
    <source>
        <strain evidence="3 4">DSM 3953</strain>
    </source>
</reference>
<accession>W8U5V7</accession>
<dbReference type="OrthoDB" id="9810755at2"/>
<evidence type="ECO:0008006" key="5">
    <source>
        <dbReference type="Google" id="ProtNLM"/>
    </source>
</evidence>
<evidence type="ECO:0000259" key="2">
    <source>
        <dbReference type="Pfam" id="PF10728"/>
    </source>
</evidence>
<dbReference type="STRING" id="1286171.EAL2_c10120"/>
<organism evidence="3 4">
    <name type="scientific">Peptoclostridium acidaminophilum DSM 3953</name>
    <dbReference type="NCBI Taxonomy" id="1286171"/>
    <lineage>
        <taxon>Bacteria</taxon>
        <taxon>Bacillati</taxon>
        <taxon>Bacillota</taxon>
        <taxon>Clostridia</taxon>
        <taxon>Peptostreptococcales</taxon>
        <taxon>Peptoclostridiaceae</taxon>
        <taxon>Peptoclostridium</taxon>
    </lineage>
</organism>
<dbReference type="InterPro" id="IPR036291">
    <property type="entry name" value="NAD(P)-bd_dom_sf"/>
</dbReference>
<feature type="domain" description="DUF2520" evidence="2">
    <location>
        <begin position="136"/>
        <end position="263"/>
    </location>
</feature>
<keyword evidence="4" id="KW-1185">Reference proteome</keyword>
<gene>
    <name evidence="3" type="ORF">EAL2_c10120</name>
</gene>
<dbReference type="HOGENOM" id="CLU_055635_1_0_9"/>
<dbReference type="Proteomes" id="UP000019591">
    <property type="component" value="Chromosome"/>
</dbReference>
<evidence type="ECO:0000313" key="4">
    <source>
        <dbReference type="Proteomes" id="UP000019591"/>
    </source>
</evidence>
<dbReference type="PATRIC" id="fig|1286171.3.peg.963"/>
<dbReference type="Pfam" id="PF10727">
    <property type="entry name" value="Rossmann-like"/>
    <property type="match status" value="1"/>
</dbReference>
<dbReference type="Pfam" id="PF10728">
    <property type="entry name" value="DUF2520"/>
    <property type="match status" value="1"/>
</dbReference>
<evidence type="ECO:0000259" key="1">
    <source>
        <dbReference type="Pfam" id="PF10727"/>
    </source>
</evidence>
<dbReference type="KEGG" id="eac:EAL2_c10120"/>
<dbReference type="PANTHER" id="PTHR40459:SF1">
    <property type="entry name" value="CONSERVED HYPOTHETICAL ALANINE AND LEUCINE RICH PROTEIN"/>
    <property type="match status" value="1"/>
</dbReference>
<evidence type="ECO:0000313" key="3">
    <source>
        <dbReference type="EMBL" id="AHM56311.1"/>
    </source>
</evidence>
<sequence>MGIKIGFVGAGKTATALGIYFKSCGFEITGYSSKSADSAQKAAGITGSKACDARRVAEGSDLIFIATPDGSIRSVCKQMAAAGLFTESHTVVHLSGALSSDELQSAREAGSTIASLHPLQSFADPQEAAEKLRRTVFTLEGEGEGLSAIAELLESCGNSHFTISKESKPLYHAAACFASNYVVSLFSCVLETMEHIGIDKARAFEAIRPLTDGTLDNISLLGIEKSLTGPIARGDADTIRRHMAAFEESGLESAQRLYCELGLRAAQIAGKTIQSPERLVEIGKILKERGRHD</sequence>
<dbReference type="eggNOG" id="COG5495">
    <property type="taxonomic scope" value="Bacteria"/>
</dbReference>
<feature type="domain" description="Putative oxidoreductase/dehydrogenase Rossmann-like" evidence="1">
    <location>
        <begin position="3"/>
        <end position="118"/>
    </location>
</feature>
<proteinExistence type="predicted"/>
<name>W8U5V7_PEPAC</name>